<dbReference type="EMBL" id="LC553734">
    <property type="protein sequence ID" value="BCG44947.1"/>
    <property type="molecule type" value="Genomic_DNA"/>
</dbReference>
<keyword evidence="2" id="KW-1185">Reference proteome</keyword>
<dbReference type="Proteomes" id="UP000505302">
    <property type="component" value="Segment"/>
</dbReference>
<organism evidence="1 2">
    <name type="scientific">Escherichia phage EK010</name>
    <dbReference type="NCBI Taxonomy" id="2742112"/>
    <lineage>
        <taxon>Viruses</taxon>
        <taxon>Duplodnaviria</taxon>
        <taxon>Heunggongvirae</taxon>
        <taxon>Uroviricota</taxon>
        <taxon>Caudoviricetes</taxon>
        <taxon>Mktvariviridae</taxon>
        <taxon>Gordonclarkvirinae</taxon>
        <taxon>Suseptimavirus</taxon>
        <taxon>Suseptimavirus EK010</taxon>
    </lineage>
</organism>
<accession>A0A6J4EF84</accession>
<protein>
    <submittedName>
        <fullName evidence="1">Uncharacterized protein</fullName>
    </submittedName>
</protein>
<reference evidence="1 2" key="1">
    <citation type="submission" date="2020-06" db="EMBL/GenBank/DDBJ databases">
        <title>Complete Genome Sequence of the phage EK010 isolated from swine sewage.</title>
        <authorList>
            <person name="Shahin K."/>
            <person name="Bao H."/>
            <person name="Soleimani-Delfan A."/>
            <person name="Wang R."/>
        </authorList>
    </citation>
    <scope>NUCLEOTIDE SEQUENCE [LARGE SCALE GENOMIC DNA]</scope>
</reference>
<evidence type="ECO:0000313" key="1">
    <source>
        <dbReference type="EMBL" id="BCG44947.1"/>
    </source>
</evidence>
<dbReference type="RefSeq" id="YP_010672931.1">
    <property type="nucleotide sequence ID" value="NC_070981.1"/>
</dbReference>
<proteinExistence type="predicted"/>
<name>A0A6J4EF84_9CAUD</name>
<evidence type="ECO:0000313" key="2">
    <source>
        <dbReference type="Proteomes" id="UP000505302"/>
    </source>
</evidence>
<dbReference type="KEGG" id="vg:77949202"/>
<dbReference type="GeneID" id="77949202"/>
<sequence length="84" mass="9873">MSGHYSDTKALLETAAQTSCQQQVKMLLVDIRNLRWLIKEGHIGNAAYYNVKDILRRQHFLIHGNVVTRNYQWNGQWLQQRMSS</sequence>